<dbReference type="PANTHER" id="PTHR30442">
    <property type="entry name" value="IRON III DICITRATE TRANSPORT PROTEIN FECA"/>
    <property type="match status" value="1"/>
</dbReference>
<keyword evidence="8" id="KW-0408">Iron</keyword>
<dbReference type="EMBL" id="JAJGWQ010000001">
    <property type="protein sequence ID" value="MEB3781725.1"/>
    <property type="molecule type" value="Genomic_DNA"/>
</dbReference>
<keyword evidence="5" id="KW-0406">Ion transport</keyword>
<keyword evidence="17" id="KW-1185">Reference proteome</keyword>
<evidence type="ECO:0000256" key="11">
    <source>
        <dbReference type="ARBA" id="ARBA00023237"/>
    </source>
</evidence>
<sequence>MFRAPCHASHLFLRPTLLATCLALSLSAEAESFKLHLPAQSLATSLSQVAQQAKIQLLFDETLLKNVQAPALNGDYTPEVAIRSLLKNGELILLKVGSTYVVRPDEGKTTTTGGAIQLDTLSVIGTGNEVNASTVNRSTLTQADIDRYQSNNIPSLLQTLPGVSQGGSLKPGGQTINIRGFGDAEDVPLTVDGATKTGFERYQQGTVFIEPELIKRIEVEKGPNSPFTGNGGFGGTVNMVTKDAPDLLKDGRNSGAMLKYGYSSNDHEQVYSSAVYGRTDDGRFDALAYLTQRDGGDMKVAAKLPNDNNEYPINPQRLPNSAQDVDGKLFKVNAHFTDEHSVGLSYSRSHSNRWTPFSAASYPTPPTQFNIDRYGYEGALKRFLAHRDTVDTTWSGKYEYQPLDNPLVDLTIKYSQSNTEQTDERDATAFFQLATGGRKMDTAYTDKLLDIRNVSLFDTGPLQHAVTVGGQIRKHTRETEMWMPGATYNTPRYNYGHFQPGFMPHGKVDTNSFFIQDAVTLGDVTITPSLRYDHVRNRGEGNDAPYYNNPNPAVGHDYSDRTYTGWSPRLALFWTVTPNVGLFANWSQTWRAPVIDEQYEVQGVGSRTATSVDLDPERITSITLGNITSFDNLIAQDDNLQLRTTLFHNKVEDEIFKATGVGCQNQAVNGGSIASACPPGPMSNYRNIGSLTIKGVELESIYNSTYLFGSVSFAYAKGQHQGAYTNPWGPDVAARDIPPTKWVLVLGTHIPAWDAQVGWMGQFIGATDRLPSDKYSGGPGSSVGDLFYDQYGNKRYNTQGLFAKWTPQQAYLKGTEVNFTVDNLFNKNFRPALSGDRAYTKGRDAKISVTRFF</sequence>
<evidence type="ECO:0000313" key="16">
    <source>
        <dbReference type="EMBL" id="MEB3781725.1"/>
    </source>
</evidence>
<keyword evidence="3 12" id="KW-0813">Transport</keyword>
<protein>
    <submittedName>
        <fullName evidence="16">TonB-dependent hemoglobin/transferrin/lactoferrin family receptor</fullName>
    </submittedName>
</protein>
<keyword evidence="10 12" id="KW-0472">Membrane</keyword>
<keyword evidence="4 12" id="KW-1134">Transmembrane beta strand</keyword>
<dbReference type="InterPro" id="IPR037066">
    <property type="entry name" value="Plug_dom_sf"/>
</dbReference>
<evidence type="ECO:0000256" key="10">
    <source>
        <dbReference type="ARBA" id="ARBA00023136"/>
    </source>
</evidence>
<evidence type="ECO:0000313" key="17">
    <source>
        <dbReference type="Proteomes" id="UP001336015"/>
    </source>
</evidence>
<evidence type="ECO:0000256" key="8">
    <source>
        <dbReference type="ARBA" id="ARBA00023004"/>
    </source>
</evidence>
<gene>
    <name evidence="16" type="ORF">LLW09_04000</name>
</gene>
<comment type="similarity">
    <text evidence="2 12 13">Belongs to the TonB-dependent receptor family.</text>
</comment>
<comment type="caution">
    <text evidence="16">The sequence shown here is derived from an EMBL/GenBank/DDBJ whole genome shotgun (WGS) entry which is preliminary data.</text>
</comment>
<dbReference type="InterPro" id="IPR036942">
    <property type="entry name" value="Beta-barrel_TonB_sf"/>
</dbReference>
<keyword evidence="7 14" id="KW-0732">Signal</keyword>
<dbReference type="NCBIfam" id="TIGR01785">
    <property type="entry name" value="TonB-hemin"/>
    <property type="match status" value="1"/>
</dbReference>
<feature type="domain" description="Secretin/TonB short N-terminal" evidence="15">
    <location>
        <begin position="55"/>
        <end position="105"/>
    </location>
</feature>
<dbReference type="Pfam" id="PF00593">
    <property type="entry name" value="TonB_dep_Rec_b-barrel"/>
    <property type="match status" value="1"/>
</dbReference>
<dbReference type="Gene3D" id="2.170.130.10">
    <property type="entry name" value="TonB-dependent receptor, plug domain"/>
    <property type="match status" value="1"/>
</dbReference>
<dbReference type="SMART" id="SM00965">
    <property type="entry name" value="STN"/>
    <property type="match status" value="1"/>
</dbReference>
<evidence type="ECO:0000256" key="3">
    <source>
        <dbReference type="ARBA" id="ARBA00022448"/>
    </source>
</evidence>
<dbReference type="Proteomes" id="UP001336015">
    <property type="component" value="Unassembled WGS sequence"/>
</dbReference>
<reference evidence="16 17" key="1">
    <citation type="journal article" date="2023" name="Int J Dairy Technol">
        <title>Genome based analysis of Pseudomonas paracarnis RQ057, a strain responsible for blue discoloration spoilage in processed cheese.</title>
        <authorList>
            <person name="Rodrigues Rd.S."/>
            <person name="Machado S.G."/>
            <person name="de Carvalho A.F."/>
            <person name="Nero L.A."/>
        </authorList>
    </citation>
    <scope>NUCLEOTIDE SEQUENCE [LARGE SCALE GENOMIC DNA]</scope>
    <source>
        <strain evidence="16 17">RQ057</strain>
    </source>
</reference>
<dbReference type="NCBIfam" id="TIGR01786">
    <property type="entry name" value="TonB-hemlactrns"/>
    <property type="match status" value="1"/>
</dbReference>
<organism evidence="16 17">
    <name type="scientific">Pseudomonas paracarnis</name>
    <dbReference type="NCBI Taxonomy" id="2750625"/>
    <lineage>
        <taxon>Bacteria</taxon>
        <taxon>Pseudomonadati</taxon>
        <taxon>Pseudomonadota</taxon>
        <taxon>Gammaproteobacteria</taxon>
        <taxon>Pseudomonadales</taxon>
        <taxon>Pseudomonadaceae</taxon>
        <taxon>Pseudomonas</taxon>
    </lineage>
</organism>
<dbReference type="Pfam" id="PF07715">
    <property type="entry name" value="Plug"/>
    <property type="match status" value="1"/>
</dbReference>
<comment type="subcellular location">
    <subcellularLocation>
        <location evidence="1 12">Cell outer membrane</location>
        <topology evidence="1 12">Multi-pass membrane protein</topology>
    </subcellularLocation>
</comment>
<dbReference type="InterPro" id="IPR011662">
    <property type="entry name" value="Secretin/TonB_short_N"/>
</dbReference>
<evidence type="ECO:0000256" key="6">
    <source>
        <dbReference type="ARBA" id="ARBA00022692"/>
    </source>
</evidence>
<evidence type="ECO:0000256" key="9">
    <source>
        <dbReference type="ARBA" id="ARBA00023077"/>
    </source>
</evidence>
<dbReference type="Gene3D" id="3.55.50.30">
    <property type="match status" value="1"/>
</dbReference>
<evidence type="ECO:0000259" key="15">
    <source>
        <dbReference type="SMART" id="SM00965"/>
    </source>
</evidence>
<dbReference type="SUPFAM" id="SSF56935">
    <property type="entry name" value="Porins"/>
    <property type="match status" value="1"/>
</dbReference>
<dbReference type="RefSeq" id="WP_060767200.1">
    <property type="nucleotide sequence ID" value="NZ_CAJFCM010000001.1"/>
</dbReference>
<keyword evidence="5" id="KW-0410">Iron transport</keyword>
<dbReference type="InterPro" id="IPR011276">
    <property type="entry name" value="TonB_haem/Hb_rcpt"/>
</dbReference>
<keyword evidence="9 13" id="KW-0798">TonB box</keyword>
<evidence type="ECO:0000256" key="12">
    <source>
        <dbReference type="PROSITE-ProRule" id="PRU01360"/>
    </source>
</evidence>
<evidence type="ECO:0000256" key="5">
    <source>
        <dbReference type="ARBA" id="ARBA00022496"/>
    </source>
</evidence>
<keyword evidence="11 12" id="KW-0998">Cell outer membrane</keyword>
<evidence type="ECO:0000256" key="2">
    <source>
        <dbReference type="ARBA" id="ARBA00009810"/>
    </source>
</evidence>
<evidence type="ECO:0000256" key="7">
    <source>
        <dbReference type="ARBA" id="ARBA00022729"/>
    </source>
</evidence>
<dbReference type="InterPro" id="IPR039426">
    <property type="entry name" value="TonB-dep_rcpt-like"/>
</dbReference>
<name>A0ABU6BQU4_9PSED</name>
<dbReference type="InterPro" id="IPR010949">
    <property type="entry name" value="TonB_Hb/transfer/lactofer_rcpt"/>
</dbReference>
<dbReference type="InterPro" id="IPR000531">
    <property type="entry name" value="Beta-barrel_TonB"/>
</dbReference>
<feature type="signal peptide" evidence="14">
    <location>
        <begin position="1"/>
        <end position="30"/>
    </location>
</feature>
<dbReference type="CDD" id="cd01347">
    <property type="entry name" value="ligand_gated_channel"/>
    <property type="match status" value="1"/>
</dbReference>
<feature type="chain" id="PRO_5046668961" evidence="14">
    <location>
        <begin position="31"/>
        <end position="853"/>
    </location>
</feature>
<dbReference type="PROSITE" id="PS52016">
    <property type="entry name" value="TONB_DEPENDENT_REC_3"/>
    <property type="match status" value="1"/>
</dbReference>
<dbReference type="Gene3D" id="2.40.170.20">
    <property type="entry name" value="TonB-dependent receptor, beta-barrel domain"/>
    <property type="match status" value="1"/>
</dbReference>
<evidence type="ECO:0000256" key="13">
    <source>
        <dbReference type="RuleBase" id="RU003357"/>
    </source>
</evidence>
<accession>A0ABU6BQU4</accession>
<keyword evidence="16" id="KW-0675">Receptor</keyword>
<evidence type="ECO:0000256" key="14">
    <source>
        <dbReference type="SAM" id="SignalP"/>
    </source>
</evidence>
<evidence type="ECO:0000256" key="4">
    <source>
        <dbReference type="ARBA" id="ARBA00022452"/>
    </source>
</evidence>
<proteinExistence type="inferred from homology"/>
<dbReference type="InterPro" id="IPR012910">
    <property type="entry name" value="Plug_dom"/>
</dbReference>
<keyword evidence="6 12" id="KW-0812">Transmembrane</keyword>
<dbReference type="PANTHER" id="PTHR30442:SF0">
    <property type="entry name" value="FE(3+) DICITRATE TRANSPORT PROTEIN FECA"/>
    <property type="match status" value="1"/>
</dbReference>
<evidence type="ECO:0000256" key="1">
    <source>
        <dbReference type="ARBA" id="ARBA00004571"/>
    </source>
</evidence>